<accession>I1H423</accession>
<reference evidence="2" key="3">
    <citation type="submission" date="2018-08" db="UniProtKB">
        <authorList>
            <consortium name="EnsemblPlants"/>
        </authorList>
    </citation>
    <scope>IDENTIFICATION</scope>
    <source>
        <strain evidence="2">cv. Bd21</strain>
    </source>
</reference>
<dbReference type="PANTHER" id="PTHR34670">
    <property type="entry name" value="EXPRESSED PROTEIN"/>
    <property type="match status" value="1"/>
</dbReference>
<dbReference type="Gramene" id="KQK21054">
    <property type="protein sequence ID" value="KQK21054"/>
    <property type="gene ID" value="BRADI_1g58415v3"/>
</dbReference>
<evidence type="ECO:0000313" key="3">
    <source>
        <dbReference type="Proteomes" id="UP000008810"/>
    </source>
</evidence>
<sequence>MEGLIPLVYRAVVEYRKGRQQLMSASATPATSCLRLQQLFGDRSPSPSHPLLLFDYSAMTTSQAKALVSPLLRSPASGRR</sequence>
<dbReference type="PANTHER" id="PTHR34670:SF8">
    <property type="entry name" value="EXPRESSED PROTEIN"/>
    <property type="match status" value="1"/>
</dbReference>
<dbReference type="EMBL" id="CM000880">
    <property type="protein sequence ID" value="KQK21054.1"/>
    <property type="molecule type" value="Genomic_DNA"/>
</dbReference>
<dbReference type="Proteomes" id="UP000008810">
    <property type="component" value="Chromosome 1"/>
</dbReference>
<dbReference type="InParanoid" id="I1H423"/>
<keyword evidence="3" id="KW-1185">Reference proteome</keyword>
<reference evidence="1" key="2">
    <citation type="submission" date="2017-06" db="EMBL/GenBank/DDBJ databases">
        <title>WGS assembly of Brachypodium distachyon.</title>
        <authorList>
            <consortium name="The International Brachypodium Initiative"/>
            <person name="Lucas S."/>
            <person name="Harmon-Smith M."/>
            <person name="Lail K."/>
            <person name="Tice H."/>
            <person name="Grimwood J."/>
            <person name="Bruce D."/>
            <person name="Barry K."/>
            <person name="Shu S."/>
            <person name="Lindquist E."/>
            <person name="Wang M."/>
            <person name="Pitluck S."/>
            <person name="Vogel J.P."/>
            <person name="Garvin D.F."/>
            <person name="Mockler T.C."/>
            <person name="Schmutz J."/>
            <person name="Rokhsar D."/>
            <person name="Bevan M.W."/>
        </authorList>
    </citation>
    <scope>NUCLEOTIDE SEQUENCE</scope>
    <source>
        <strain evidence="1">Bd21</strain>
    </source>
</reference>
<dbReference type="OrthoDB" id="691358at2759"/>
<dbReference type="EnsemblPlants" id="KQK21054">
    <property type="protein sequence ID" value="KQK21054"/>
    <property type="gene ID" value="BRADI_1g58415v3"/>
</dbReference>
<dbReference type="AlphaFoldDB" id="I1H423"/>
<evidence type="ECO:0000313" key="2">
    <source>
        <dbReference type="EnsemblPlants" id="KQK21054"/>
    </source>
</evidence>
<protein>
    <submittedName>
        <fullName evidence="1 2">Uncharacterized protein</fullName>
    </submittedName>
</protein>
<dbReference type="HOGENOM" id="CLU_2593046_0_0_1"/>
<reference evidence="1 2" key="1">
    <citation type="journal article" date="2010" name="Nature">
        <title>Genome sequencing and analysis of the model grass Brachypodium distachyon.</title>
        <authorList>
            <consortium name="International Brachypodium Initiative"/>
        </authorList>
    </citation>
    <scope>NUCLEOTIDE SEQUENCE [LARGE SCALE GENOMIC DNA]</scope>
    <source>
        <strain evidence="1 2">Bd21</strain>
    </source>
</reference>
<organism evidence="2">
    <name type="scientific">Brachypodium distachyon</name>
    <name type="common">Purple false brome</name>
    <name type="synonym">Trachynia distachya</name>
    <dbReference type="NCBI Taxonomy" id="15368"/>
    <lineage>
        <taxon>Eukaryota</taxon>
        <taxon>Viridiplantae</taxon>
        <taxon>Streptophyta</taxon>
        <taxon>Embryophyta</taxon>
        <taxon>Tracheophyta</taxon>
        <taxon>Spermatophyta</taxon>
        <taxon>Magnoliopsida</taxon>
        <taxon>Liliopsida</taxon>
        <taxon>Poales</taxon>
        <taxon>Poaceae</taxon>
        <taxon>BOP clade</taxon>
        <taxon>Pooideae</taxon>
        <taxon>Stipodae</taxon>
        <taxon>Brachypodieae</taxon>
        <taxon>Brachypodium</taxon>
    </lineage>
</organism>
<evidence type="ECO:0000313" key="1">
    <source>
        <dbReference type="EMBL" id="KQK21054.1"/>
    </source>
</evidence>
<proteinExistence type="predicted"/>
<gene>
    <name evidence="1" type="ORF">BRADI_1g58415v3</name>
</gene>
<name>I1H423_BRADI</name>